<evidence type="ECO:0000259" key="4">
    <source>
        <dbReference type="PROSITE" id="PS50893"/>
    </source>
</evidence>
<accession>W6JXA9</accession>
<gene>
    <name evidence="5" type="ORF">BN11_320012</name>
</gene>
<evidence type="ECO:0000256" key="3">
    <source>
        <dbReference type="SAM" id="MobiDB-lite"/>
    </source>
</evidence>
<keyword evidence="6" id="KW-1185">Reference proteome</keyword>
<dbReference type="InterPro" id="IPR017871">
    <property type="entry name" value="ABC_transporter-like_CS"/>
</dbReference>
<dbReference type="GO" id="GO:0042626">
    <property type="term" value="F:ATPase-coupled transmembrane transporter activity"/>
    <property type="evidence" value="ECO:0007669"/>
    <property type="project" value="TreeGrafter"/>
</dbReference>
<dbReference type="Proteomes" id="UP000035763">
    <property type="component" value="Unassembled WGS sequence"/>
</dbReference>
<dbReference type="Pfam" id="PF00005">
    <property type="entry name" value="ABC_tran"/>
    <property type="match status" value="1"/>
</dbReference>
<dbReference type="PANTHER" id="PTHR24221:SF590">
    <property type="entry name" value="COMPONENT LINKED WITH THE ASSEMBLY OF CYTOCHROME' TRANSPORT TRANSMEMBRANE ATP-BINDING PROTEIN ABC TRANSPORTER CYDD-RELATED"/>
    <property type="match status" value="1"/>
</dbReference>
<dbReference type="PROSITE" id="PS00211">
    <property type="entry name" value="ABC_TRANSPORTER_1"/>
    <property type="match status" value="1"/>
</dbReference>
<feature type="domain" description="ABC transporter" evidence="4">
    <location>
        <begin position="25"/>
        <end position="253"/>
    </location>
</feature>
<dbReference type="SUPFAM" id="SSF52540">
    <property type="entry name" value="P-loop containing nucleoside triphosphate hydrolases"/>
    <property type="match status" value="1"/>
</dbReference>
<protein>
    <submittedName>
        <fullName evidence="5">Putative ABC transporter ATP-binding protein</fullName>
    </submittedName>
</protein>
<dbReference type="AlphaFoldDB" id="W6JXA9"/>
<comment type="caution">
    <text evidence="5">The sequence shown here is derived from an EMBL/GenBank/DDBJ whole genome shotgun (WGS) entry which is preliminary data.</text>
</comment>
<dbReference type="GO" id="GO:0016887">
    <property type="term" value="F:ATP hydrolysis activity"/>
    <property type="evidence" value="ECO:0007669"/>
    <property type="project" value="InterPro"/>
</dbReference>
<dbReference type="GO" id="GO:0005524">
    <property type="term" value="F:ATP binding"/>
    <property type="evidence" value="ECO:0007669"/>
    <property type="project" value="UniProtKB-KW"/>
</dbReference>
<dbReference type="InterPro" id="IPR003439">
    <property type="entry name" value="ABC_transporter-like_ATP-bd"/>
</dbReference>
<dbReference type="InterPro" id="IPR039421">
    <property type="entry name" value="Type_1_exporter"/>
</dbReference>
<name>W6JXA9_9MICO</name>
<feature type="region of interest" description="Disordered" evidence="3">
    <location>
        <begin position="1"/>
        <end position="22"/>
    </location>
</feature>
<evidence type="ECO:0000256" key="2">
    <source>
        <dbReference type="ARBA" id="ARBA00022840"/>
    </source>
</evidence>
<dbReference type="STRING" id="1193182.BN11_320012"/>
<reference evidence="5 6" key="1">
    <citation type="journal article" date="2013" name="ISME J.">
        <title>A metabolic model for members of the genus Tetrasphaera involved in enhanced biological phosphorus removal.</title>
        <authorList>
            <person name="Kristiansen R."/>
            <person name="Nguyen H.T.T."/>
            <person name="Saunders A.M."/>
            <person name="Nielsen J.L."/>
            <person name="Wimmer R."/>
            <person name="Le V.Q."/>
            <person name="McIlroy S.J."/>
            <person name="Petrovski S."/>
            <person name="Seviour R.J."/>
            <person name="Calteau A."/>
            <person name="Nielsen K.L."/>
            <person name="Nielsen P.H."/>
        </authorList>
    </citation>
    <scope>NUCLEOTIDE SEQUENCE [LARGE SCALE GENOMIC DNA]</scope>
    <source>
        <strain evidence="5 6">Ben110</strain>
    </source>
</reference>
<dbReference type="InterPro" id="IPR003593">
    <property type="entry name" value="AAA+_ATPase"/>
</dbReference>
<dbReference type="Gene3D" id="3.40.50.300">
    <property type="entry name" value="P-loop containing nucleotide triphosphate hydrolases"/>
    <property type="match status" value="1"/>
</dbReference>
<dbReference type="PROSITE" id="PS50893">
    <property type="entry name" value="ABC_TRANSPORTER_2"/>
    <property type="match status" value="1"/>
</dbReference>
<evidence type="ECO:0000256" key="1">
    <source>
        <dbReference type="ARBA" id="ARBA00022741"/>
    </source>
</evidence>
<keyword evidence="2 5" id="KW-0067">ATP-binding</keyword>
<dbReference type="PANTHER" id="PTHR24221">
    <property type="entry name" value="ATP-BINDING CASSETTE SUB-FAMILY B"/>
    <property type="match status" value="1"/>
</dbReference>
<proteinExistence type="predicted"/>
<evidence type="ECO:0000313" key="5">
    <source>
        <dbReference type="EMBL" id="CCH73742.1"/>
    </source>
</evidence>
<dbReference type="InterPro" id="IPR027417">
    <property type="entry name" value="P-loop_NTPase"/>
</dbReference>
<dbReference type="EMBL" id="CAJA01000246">
    <property type="protein sequence ID" value="CCH73742.1"/>
    <property type="molecule type" value="Genomic_DNA"/>
</dbReference>
<keyword evidence="1" id="KW-0547">Nucleotide-binding</keyword>
<evidence type="ECO:0000313" key="6">
    <source>
        <dbReference type="Proteomes" id="UP000035763"/>
    </source>
</evidence>
<organism evidence="5 6">
    <name type="scientific">Nostocoides australiense Ben110</name>
    <dbReference type="NCBI Taxonomy" id="1193182"/>
    <lineage>
        <taxon>Bacteria</taxon>
        <taxon>Bacillati</taxon>
        <taxon>Actinomycetota</taxon>
        <taxon>Actinomycetes</taxon>
        <taxon>Micrococcales</taxon>
        <taxon>Intrasporangiaceae</taxon>
        <taxon>Nostocoides</taxon>
    </lineage>
</organism>
<dbReference type="SMART" id="SM00382">
    <property type="entry name" value="AAA"/>
    <property type="match status" value="1"/>
</dbReference>
<sequence length="253" mass="26282">MAGALDTPADAGSPPPSATDPGARIALRDISARWSPERPLALDPLDLDLPVGEHLAIVGPNGSGKSTLLAVLARHLDPETGSYAIGEADALSTDLAATRRHYAVVDDTPHIFASTLRENLRFAAPGGNDAGDPRSAGVAVPDDELRDALRLAGLGEWLAGLPDGLDTRLGTGGRGISGGERARLGLARALVSGRPAILLDEPVAHLDSATAREVINDLVQASSTRTLVMVSHRDDGRDGFQHTVSLESPTRSV</sequence>